<name>A0ABS4CLB6_9ENTE</name>
<dbReference type="Proteomes" id="UP000673375">
    <property type="component" value="Unassembled WGS sequence"/>
</dbReference>
<gene>
    <name evidence="2" type="ORF">I6N96_13380</name>
</gene>
<organism evidence="2 3">
    <name type="scientific">Enterococcus larvae</name>
    <dbReference type="NCBI Taxonomy" id="2794352"/>
    <lineage>
        <taxon>Bacteria</taxon>
        <taxon>Bacillati</taxon>
        <taxon>Bacillota</taxon>
        <taxon>Bacilli</taxon>
        <taxon>Lactobacillales</taxon>
        <taxon>Enterococcaceae</taxon>
        <taxon>Enterococcus</taxon>
    </lineage>
</organism>
<dbReference type="RefSeq" id="WP_209558055.1">
    <property type="nucleotide sequence ID" value="NZ_JAEDXU010000007.1"/>
</dbReference>
<evidence type="ECO:0000313" key="2">
    <source>
        <dbReference type="EMBL" id="MBP1047269.1"/>
    </source>
</evidence>
<keyword evidence="3" id="KW-1185">Reference proteome</keyword>
<sequence length="81" mass="9936">MKKEKSKNRLKELRERRALTYHELAEEIENLYRNKYHEQIIISWQMMQAIECGKYSPSLELGLLLSDYFHLDVKELFFEIR</sequence>
<evidence type="ECO:0000259" key="1">
    <source>
        <dbReference type="PROSITE" id="PS50943"/>
    </source>
</evidence>
<dbReference type="InterPro" id="IPR001387">
    <property type="entry name" value="Cro/C1-type_HTH"/>
</dbReference>
<accession>A0ABS4CLB6</accession>
<dbReference type="InterPro" id="IPR010982">
    <property type="entry name" value="Lambda_DNA-bd_dom_sf"/>
</dbReference>
<feature type="domain" description="HTH cro/C1-type" evidence="1">
    <location>
        <begin position="10"/>
        <end position="76"/>
    </location>
</feature>
<dbReference type="EMBL" id="JAEDXU010000007">
    <property type="protein sequence ID" value="MBP1047269.1"/>
    <property type="molecule type" value="Genomic_DNA"/>
</dbReference>
<protein>
    <submittedName>
        <fullName evidence="2">Transcriptional regulator</fullName>
    </submittedName>
</protein>
<proteinExistence type="predicted"/>
<dbReference type="SMART" id="SM00530">
    <property type="entry name" value="HTH_XRE"/>
    <property type="match status" value="1"/>
</dbReference>
<evidence type="ECO:0000313" key="3">
    <source>
        <dbReference type="Proteomes" id="UP000673375"/>
    </source>
</evidence>
<dbReference type="Gene3D" id="1.10.260.40">
    <property type="entry name" value="lambda repressor-like DNA-binding domains"/>
    <property type="match status" value="1"/>
</dbReference>
<dbReference type="CDD" id="cd00093">
    <property type="entry name" value="HTH_XRE"/>
    <property type="match status" value="1"/>
</dbReference>
<dbReference type="SUPFAM" id="SSF47413">
    <property type="entry name" value="lambda repressor-like DNA-binding domains"/>
    <property type="match status" value="1"/>
</dbReference>
<comment type="caution">
    <text evidence="2">The sequence shown here is derived from an EMBL/GenBank/DDBJ whole genome shotgun (WGS) entry which is preliminary data.</text>
</comment>
<dbReference type="PROSITE" id="PS50943">
    <property type="entry name" value="HTH_CROC1"/>
    <property type="match status" value="1"/>
</dbReference>
<reference evidence="2 3" key="1">
    <citation type="submission" date="2020-12" db="EMBL/GenBank/DDBJ databases">
        <title>Vagococcus allomyrinae sp. nov. and Enterococcus lavae sp. nov., isolated from the larvae of Allomyrina dichotoma.</title>
        <authorList>
            <person name="Lee S.D."/>
        </authorList>
    </citation>
    <scope>NUCLEOTIDE SEQUENCE [LARGE SCALE GENOMIC DNA]</scope>
    <source>
        <strain evidence="2 3">BWM-S5</strain>
    </source>
</reference>